<dbReference type="AlphaFoldDB" id="A0A6N7INS2"/>
<proteinExistence type="predicted"/>
<evidence type="ECO:0000256" key="1">
    <source>
        <dbReference type="SAM" id="Phobius"/>
    </source>
</evidence>
<keyword evidence="1" id="KW-0812">Transmembrane</keyword>
<protein>
    <submittedName>
        <fullName evidence="2">Uncharacterized protein</fullName>
    </submittedName>
</protein>
<reference evidence="2 3" key="1">
    <citation type="submission" date="2019-10" db="EMBL/GenBank/DDBJ databases">
        <title>Comparative genomics of sulfur disproportionating microorganisms.</title>
        <authorList>
            <person name="Ward L.M."/>
            <person name="Bertran E."/>
            <person name="Johnston D."/>
        </authorList>
    </citation>
    <scope>NUCLEOTIDE SEQUENCE [LARGE SCALE GENOMIC DNA]</scope>
    <source>
        <strain evidence="2 3">DSM 14055</strain>
    </source>
</reference>
<dbReference type="Proteomes" id="UP000441717">
    <property type="component" value="Unassembled WGS sequence"/>
</dbReference>
<name>A0A6N7INS2_9FIRM</name>
<dbReference type="EMBL" id="WHYR01000010">
    <property type="protein sequence ID" value="MQL51675.1"/>
    <property type="molecule type" value="Genomic_DNA"/>
</dbReference>
<evidence type="ECO:0000313" key="2">
    <source>
        <dbReference type="EMBL" id="MQL51675.1"/>
    </source>
</evidence>
<accession>A0A6N7INS2</accession>
<evidence type="ECO:0000313" key="3">
    <source>
        <dbReference type="Proteomes" id="UP000441717"/>
    </source>
</evidence>
<comment type="caution">
    <text evidence="2">The sequence shown here is derived from an EMBL/GenBank/DDBJ whole genome shotgun (WGS) entry which is preliminary data.</text>
</comment>
<dbReference type="RefSeq" id="WP_152945606.1">
    <property type="nucleotide sequence ID" value="NZ_WHYR01000010.1"/>
</dbReference>
<keyword evidence="1" id="KW-1133">Transmembrane helix</keyword>
<sequence length="104" mass="11789">MGFNRWVVALGIFLGMVFFGLHTVVTVSNQVLLPAEPFAIIRVGAPGEIVLFNHPVSLPPVDQWGEMGQNTMAHIRKWGGEYYVRMMDFMRRLFVLNRQGEKGP</sequence>
<keyword evidence="3" id="KW-1185">Reference proteome</keyword>
<keyword evidence="1" id="KW-0472">Membrane</keyword>
<gene>
    <name evidence="2" type="ORF">GFC01_05245</name>
</gene>
<feature type="transmembrane region" description="Helical" evidence="1">
    <location>
        <begin position="6"/>
        <end position="25"/>
    </location>
</feature>
<organism evidence="2 3">
    <name type="scientific">Desulfofundulus thermobenzoicus</name>
    <dbReference type="NCBI Taxonomy" id="29376"/>
    <lineage>
        <taxon>Bacteria</taxon>
        <taxon>Bacillati</taxon>
        <taxon>Bacillota</taxon>
        <taxon>Clostridia</taxon>
        <taxon>Eubacteriales</taxon>
        <taxon>Peptococcaceae</taxon>
        <taxon>Desulfofundulus</taxon>
    </lineage>
</organism>